<dbReference type="AlphaFoldDB" id="A0A914WS74"/>
<dbReference type="PROSITE" id="PS51233">
    <property type="entry name" value="VWFD"/>
    <property type="match status" value="1"/>
</dbReference>
<evidence type="ECO:0000313" key="6">
    <source>
        <dbReference type="WBParaSite" id="PSAMB.scaffold4948size13084.g25577.t1"/>
    </source>
</evidence>
<evidence type="ECO:0000259" key="3">
    <source>
        <dbReference type="PROSITE" id="PS50026"/>
    </source>
</evidence>
<dbReference type="Gene3D" id="2.10.25.10">
    <property type="entry name" value="Laminin"/>
    <property type="match status" value="1"/>
</dbReference>
<evidence type="ECO:0000256" key="2">
    <source>
        <dbReference type="SAM" id="SignalP"/>
    </source>
</evidence>
<name>A0A914WS74_9BILA</name>
<dbReference type="InterPro" id="IPR000742">
    <property type="entry name" value="EGF"/>
</dbReference>
<reference evidence="6" key="1">
    <citation type="submission" date="2022-11" db="UniProtKB">
        <authorList>
            <consortium name="WormBaseParasite"/>
        </authorList>
    </citation>
    <scope>IDENTIFICATION</scope>
</reference>
<organism evidence="5 6">
    <name type="scientific">Plectus sambesii</name>
    <dbReference type="NCBI Taxonomy" id="2011161"/>
    <lineage>
        <taxon>Eukaryota</taxon>
        <taxon>Metazoa</taxon>
        <taxon>Ecdysozoa</taxon>
        <taxon>Nematoda</taxon>
        <taxon>Chromadorea</taxon>
        <taxon>Plectida</taxon>
        <taxon>Plectina</taxon>
        <taxon>Plectoidea</taxon>
        <taxon>Plectidae</taxon>
        <taxon>Plectus</taxon>
    </lineage>
</organism>
<keyword evidence="1" id="KW-1015">Disulfide bond</keyword>
<keyword evidence="1" id="KW-0245">EGF-like domain</keyword>
<feature type="chain" id="PRO_5037158444" evidence="2">
    <location>
        <begin position="22"/>
        <end position="236"/>
    </location>
</feature>
<accession>A0A914WS74</accession>
<feature type="domain" description="EGF-like" evidence="3">
    <location>
        <begin position="59"/>
        <end position="98"/>
    </location>
</feature>
<dbReference type="Proteomes" id="UP000887566">
    <property type="component" value="Unplaced"/>
</dbReference>
<dbReference type="WBParaSite" id="PSAMB.scaffold4948size13084.g25577.t1">
    <property type="protein sequence ID" value="PSAMB.scaffold4948size13084.g25577.t1"/>
    <property type="gene ID" value="PSAMB.scaffold4948size13084.g25577"/>
</dbReference>
<comment type="caution">
    <text evidence="1">Lacks conserved residue(s) required for the propagation of feature annotation.</text>
</comment>
<evidence type="ECO:0000256" key="1">
    <source>
        <dbReference type="PROSITE-ProRule" id="PRU00076"/>
    </source>
</evidence>
<feature type="signal peptide" evidence="2">
    <location>
        <begin position="1"/>
        <end position="21"/>
    </location>
</feature>
<keyword evidence="5" id="KW-1185">Reference proteome</keyword>
<feature type="domain" description="VWFD" evidence="4">
    <location>
        <begin position="142"/>
        <end position="236"/>
    </location>
</feature>
<dbReference type="SUPFAM" id="SSF57196">
    <property type="entry name" value="EGF/Laminin"/>
    <property type="match status" value="1"/>
</dbReference>
<dbReference type="SMART" id="SM00181">
    <property type="entry name" value="EGF"/>
    <property type="match status" value="3"/>
</dbReference>
<dbReference type="PROSITE" id="PS50026">
    <property type="entry name" value="EGF_3"/>
    <property type="match status" value="1"/>
</dbReference>
<protein>
    <submittedName>
        <fullName evidence="6">Uncharacterized protein</fullName>
    </submittedName>
</protein>
<dbReference type="InterPro" id="IPR052749">
    <property type="entry name" value="Alpha-tectorin"/>
</dbReference>
<sequence length="236" mass="25797">MPSLIAYLCLIQALFLIAVSAQVPSATCNANANCTIVNCQIVCTCKQGFTQNAQNQCVPPDPCASQPCKNGGTCKPSTSDPAKHSCNCPENTQGDNCEKILQCTDTSCSANSDCFVKNRQLNCVCKAGFTAGPNGVCTIKTRRACMWGDPHYTTFDGLTFDWQGTCPYILTQPCGYDVDPYFSIRAQNYQYPNARVSYVLWVDRDIHGYVFKGDPTWKVKASVAAGKMYITTPENI</sequence>
<evidence type="ECO:0000259" key="4">
    <source>
        <dbReference type="PROSITE" id="PS51233"/>
    </source>
</evidence>
<dbReference type="PANTHER" id="PTHR46160:SF8">
    <property type="entry name" value="VWFD DOMAIN-CONTAINING PROTEIN"/>
    <property type="match status" value="1"/>
</dbReference>
<evidence type="ECO:0000313" key="5">
    <source>
        <dbReference type="Proteomes" id="UP000887566"/>
    </source>
</evidence>
<feature type="disulfide bond" evidence="1">
    <location>
        <begin position="88"/>
        <end position="97"/>
    </location>
</feature>
<dbReference type="PROSITE" id="PS00022">
    <property type="entry name" value="EGF_1"/>
    <property type="match status" value="1"/>
</dbReference>
<keyword evidence="2" id="KW-0732">Signal</keyword>
<proteinExistence type="predicted"/>
<dbReference type="PANTHER" id="PTHR46160">
    <property type="entry name" value="ALPHA-TECTORIN-RELATED"/>
    <property type="match status" value="1"/>
</dbReference>
<dbReference type="InterPro" id="IPR001846">
    <property type="entry name" value="VWF_type-D"/>
</dbReference>
<dbReference type="Pfam" id="PF00094">
    <property type="entry name" value="VWD"/>
    <property type="match status" value="1"/>
</dbReference>